<protein>
    <recommendedName>
        <fullName evidence="1">PilZ domain-containing protein</fullName>
    </recommendedName>
</protein>
<dbReference type="Proteomes" id="UP000035444">
    <property type="component" value="Unassembled WGS sequence"/>
</dbReference>
<dbReference type="OrthoDB" id="8479411at2"/>
<dbReference type="SUPFAM" id="SSF141371">
    <property type="entry name" value="PilZ domain-like"/>
    <property type="match status" value="1"/>
</dbReference>
<gene>
    <name evidence="2" type="ORF">WH96_09590</name>
</gene>
<evidence type="ECO:0000313" key="2">
    <source>
        <dbReference type="EMBL" id="KLN60735.1"/>
    </source>
</evidence>
<dbReference type="EMBL" id="LAQL01000006">
    <property type="protein sequence ID" value="KLN60735.1"/>
    <property type="molecule type" value="Genomic_DNA"/>
</dbReference>
<proteinExistence type="predicted"/>
<feature type="domain" description="PilZ" evidence="1">
    <location>
        <begin position="3"/>
        <end position="80"/>
    </location>
</feature>
<name>A0A0H2MVK5_9PROT</name>
<dbReference type="AlphaFoldDB" id="A0A0H2MVK5"/>
<dbReference type="RefSeq" id="WP_047763949.1">
    <property type="nucleotide sequence ID" value="NZ_LAQL01000006.1"/>
</dbReference>
<accession>A0A0H2MVK5</accession>
<dbReference type="InterPro" id="IPR009875">
    <property type="entry name" value="PilZ_domain"/>
</dbReference>
<organism evidence="2 3">
    <name type="scientific">Kiloniella spongiae</name>
    <dbReference type="NCBI Taxonomy" id="1489064"/>
    <lineage>
        <taxon>Bacteria</taxon>
        <taxon>Pseudomonadati</taxon>
        <taxon>Pseudomonadota</taxon>
        <taxon>Alphaproteobacteria</taxon>
        <taxon>Rhodospirillales</taxon>
        <taxon>Kiloniellaceae</taxon>
        <taxon>Kiloniella</taxon>
    </lineage>
</organism>
<reference evidence="2 3" key="1">
    <citation type="submission" date="2015-03" db="EMBL/GenBank/DDBJ databases">
        <title>Genome Sequence of Kiloniella spongiae MEBiC09566, isolated from a marine sponge.</title>
        <authorList>
            <person name="Shao Z."/>
            <person name="Wang L."/>
            <person name="Li X."/>
        </authorList>
    </citation>
    <scope>NUCLEOTIDE SEQUENCE [LARGE SCALE GENOMIC DNA]</scope>
    <source>
        <strain evidence="2 3">MEBiC09566</strain>
    </source>
</reference>
<dbReference type="Pfam" id="PF07238">
    <property type="entry name" value="PilZ"/>
    <property type="match status" value="1"/>
</dbReference>
<comment type="caution">
    <text evidence="2">The sequence shown here is derived from an EMBL/GenBank/DDBJ whole genome shotgun (WGS) entry which is preliminary data.</text>
</comment>
<dbReference type="GO" id="GO:0035438">
    <property type="term" value="F:cyclic-di-GMP binding"/>
    <property type="evidence" value="ECO:0007669"/>
    <property type="project" value="InterPro"/>
</dbReference>
<evidence type="ECO:0000259" key="1">
    <source>
        <dbReference type="Pfam" id="PF07238"/>
    </source>
</evidence>
<evidence type="ECO:0000313" key="3">
    <source>
        <dbReference type="Proteomes" id="UP000035444"/>
    </source>
</evidence>
<sequence length="99" mass="10949">MIENRQYKRYAAGDNASLGIDGSWHACSIQNLSGNGLFLETFCRPPIGTVVELDLSSLGRYSGTVVRHAWDGVGVQFRDRHPHTVSLHDHRQGALFGNI</sequence>
<keyword evidence="3" id="KW-1185">Reference proteome</keyword>
<dbReference type="Gene3D" id="2.40.10.220">
    <property type="entry name" value="predicted glycosyltransferase like domains"/>
    <property type="match status" value="1"/>
</dbReference>